<keyword evidence="1" id="KW-0732">Signal</keyword>
<dbReference type="EMBL" id="KN839849">
    <property type="protein sequence ID" value="KIJ63907.1"/>
    <property type="molecule type" value="Genomic_DNA"/>
</dbReference>
<proteinExistence type="predicted"/>
<protein>
    <submittedName>
        <fullName evidence="2">Uncharacterized protein</fullName>
    </submittedName>
</protein>
<accession>A0A0C9WF48</accession>
<sequence length="238" mass="27097">MSRYPTLLQHCHLFSKILLSVLAHSSLYSLPIHKIHNPQSCQPHPPPPYATLSDSGGMVCGYAGFNASDANVLYHETPWVITTPNAHYIPCLFHWEDEVIQARADGRFGYIDLFQWPQMIDVQYPWSVTVPRPGIFTSTQPLHWAFFTPKYKDFAPIPNSNLAVGFLVQDKLAKLQILFDFILKRNRQFNQKLPHLDADASHGASSMQSTHLCFNHLQCFPLTWRDLVASVAEFHPVS</sequence>
<evidence type="ECO:0000256" key="1">
    <source>
        <dbReference type="SAM" id="SignalP"/>
    </source>
</evidence>
<evidence type="ECO:0000313" key="2">
    <source>
        <dbReference type="EMBL" id="KIJ63907.1"/>
    </source>
</evidence>
<organism evidence="2 3">
    <name type="scientific">Hydnomerulius pinastri MD-312</name>
    <dbReference type="NCBI Taxonomy" id="994086"/>
    <lineage>
        <taxon>Eukaryota</taxon>
        <taxon>Fungi</taxon>
        <taxon>Dikarya</taxon>
        <taxon>Basidiomycota</taxon>
        <taxon>Agaricomycotina</taxon>
        <taxon>Agaricomycetes</taxon>
        <taxon>Agaricomycetidae</taxon>
        <taxon>Boletales</taxon>
        <taxon>Boletales incertae sedis</taxon>
        <taxon>Leucogyrophana</taxon>
    </lineage>
</organism>
<feature type="signal peptide" evidence="1">
    <location>
        <begin position="1"/>
        <end position="23"/>
    </location>
</feature>
<name>A0A0C9WF48_9AGAM</name>
<gene>
    <name evidence="2" type="ORF">HYDPIDRAFT_29251</name>
</gene>
<dbReference type="OrthoDB" id="2804090at2759"/>
<dbReference type="AlphaFoldDB" id="A0A0C9WF48"/>
<feature type="chain" id="PRO_5002205936" evidence="1">
    <location>
        <begin position="24"/>
        <end position="238"/>
    </location>
</feature>
<dbReference type="Proteomes" id="UP000053820">
    <property type="component" value="Unassembled WGS sequence"/>
</dbReference>
<evidence type="ECO:0000313" key="3">
    <source>
        <dbReference type="Proteomes" id="UP000053820"/>
    </source>
</evidence>
<dbReference type="HOGENOM" id="CLU_1156719_0_0_1"/>
<reference evidence="2 3" key="1">
    <citation type="submission" date="2014-04" db="EMBL/GenBank/DDBJ databases">
        <title>Evolutionary Origins and Diversification of the Mycorrhizal Mutualists.</title>
        <authorList>
            <consortium name="DOE Joint Genome Institute"/>
            <consortium name="Mycorrhizal Genomics Consortium"/>
            <person name="Kohler A."/>
            <person name="Kuo A."/>
            <person name="Nagy L.G."/>
            <person name="Floudas D."/>
            <person name="Copeland A."/>
            <person name="Barry K.W."/>
            <person name="Cichocki N."/>
            <person name="Veneault-Fourrey C."/>
            <person name="LaButti K."/>
            <person name="Lindquist E.A."/>
            <person name="Lipzen A."/>
            <person name="Lundell T."/>
            <person name="Morin E."/>
            <person name="Murat C."/>
            <person name="Riley R."/>
            <person name="Ohm R."/>
            <person name="Sun H."/>
            <person name="Tunlid A."/>
            <person name="Henrissat B."/>
            <person name="Grigoriev I.V."/>
            <person name="Hibbett D.S."/>
            <person name="Martin F."/>
        </authorList>
    </citation>
    <scope>NUCLEOTIDE SEQUENCE [LARGE SCALE GENOMIC DNA]</scope>
    <source>
        <strain evidence="2 3">MD-312</strain>
    </source>
</reference>
<keyword evidence="3" id="KW-1185">Reference proteome</keyword>